<reference evidence="3" key="1">
    <citation type="journal article" date="2019" name="Int. J. Syst. Evol. Microbiol.">
        <title>The Global Catalogue of Microorganisms (GCM) 10K type strain sequencing project: providing services to taxonomists for standard genome sequencing and annotation.</title>
        <authorList>
            <consortium name="The Broad Institute Genomics Platform"/>
            <consortium name="The Broad Institute Genome Sequencing Center for Infectious Disease"/>
            <person name="Wu L."/>
            <person name="Ma J."/>
        </authorList>
    </citation>
    <scope>NUCLEOTIDE SEQUENCE [LARGE SCALE GENOMIC DNA]</scope>
    <source>
        <strain evidence="3">KACC 12597</strain>
    </source>
</reference>
<evidence type="ECO:0000259" key="1">
    <source>
        <dbReference type="Pfam" id="PF19624"/>
    </source>
</evidence>
<dbReference type="RefSeq" id="WP_386021611.1">
    <property type="nucleotide sequence ID" value="NZ_JBHUHX010000001.1"/>
</dbReference>
<accession>A0ABW4Y6E2</accession>
<feature type="domain" description="DUF6129" evidence="1">
    <location>
        <begin position="26"/>
        <end position="73"/>
    </location>
</feature>
<protein>
    <submittedName>
        <fullName evidence="2">DUF6129 family protein</fullName>
    </submittedName>
</protein>
<dbReference type="InterPro" id="IPR046132">
    <property type="entry name" value="DUF6129"/>
</dbReference>
<proteinExistence type="predicted"/>
<name>A0ABW4Y6E2_9GAMM</name>
<comment type="caution">
    <text evidence="2">The sequence shown here is derived from an EMBL/GenBank/DDBJ whole genome shotgun (WGS) entry which is preliminary data.</text>
</comment>
<gene>
    <name evidence="2" type="ORF">ACFSJC_00460</name>
</gene>
<dbReference type="EMBL" id="JBHUHX010000001">
    <property type="protein sequence ID" value="MFD2110308.1"/>
    <property type="molecule type" value="Genomic_DNA"/>
</dbReference>
<dbReference type="Pfam" id="PF19624">
    <property type="entry name" value="DUF6129"/>
    <property type="match status" value="1"/>
</dbReference>
<evidence type="ECO:0000313" key="3">
    <source>
        <dbReference type="Proteomes" id="UP001597337"/>
    </source>
</evidence>
<keyword evidence="3" id="KW-1185">Reference proteome</keyword>
<sequence length="89" mass="10030">MIEETRLQQVAEILRRAGLNDQTLSLLRETFTELHFTSCLDEDVGVGEPAHRDEDFNIYLVDGRSHCLKLTNDLDGATGLLLAQVEDED</sequence>
<dbReference type="Proteomes" id="UP001597337">
    <property type="component" value="Unassembled WGS sequence"/>
</dbReference>
<organism evidence="2 3">
    <name type="scientific">Thiorhodococcus fuscus</name>
    <dbReference type="NCBI Taxonomy" id="527200"/>
    <lineage>
        <taxon>Bacteria</taxon>
        <taxon>Pseudomonadati</taxon>
        <taxon>Pseudomonadota</taxon>
        <taxon>Gammaproteobacteria</taxon>
        <taxon>Chromatiales</taxon>
        <taxon>Chromatiaceae</taxon>
        <taxon>Thiorhodococcus</taxon>
    </lineage>
</organism>
<evidence type="ECO:0000313" key="2">
    <source>
        <dbReference type="EMBL" id="MFD2110308.1"/>
    </source>
</evidence>